<feature type="domain" description="Nucleotidyl transferase" evidence="10">
    <location>
        <begin position="25"/>
        <end position="160"/>
    </location>
</feature>
<dbReference type="SUPFAM" id="SSF53448">
    <property type="entry name" value="Nucleotide-diphospho-sugar transferases"/>
    <property type="match status" value="1"/>
</dbReference>
<reference evidence="11 12" key="1">
    <citation type="submission" date="2019-11" db="EMBL/GenBank/DDBJ databases">
        <title>Comparative genomics of hydrocarbon-degrading Desulfosarcina strains.</title>
        <authorList>
            <person name="Watanabe M."/>
            <person name="Kojima H."/>
            <person name="Fukui M."/>
        </authorList>
    </citation>
    <scope>NUCLEOTIDE SEQUENCE [LARGE SCALE GENOMIC DNA]</scope>
    <source>
        <strain evidence="11 12">PP31</strain>
    </source>
</reference>
<keyword evidence="4 11" id="KW-0808">Transferase</keyword>
<dbReference type="PANTHER" id="PTHR43197:SF1">
    <property type="entry name" value="UTP--GLUCOSE-1-PHOSPHATE URIDYLYLTRANSFERASE"/>
    <property type="match status" value="1"/>
</dbReference>
<dbReference type="InterPro" id="IPR005835">
    <property type="entry name" value="NTP_transferase_dom"/>
</dbReference>
<proteinExistence type="inferred from homology"/>
<evidence type="ECO:0000313" key="11">
    <source>
        <dbReference type="EMBL" id="BBO73502.1"/>
    </source>
</evidence>
<dbReference type="OrthoDB" id="5451201at2"/>
<dbReference type="AlphaFoldDB" id="A0A5K7YUN5"/>
<dbReference type="EC" id="2.7.7.9" evidence="2"/>
<dbReference type="GO" id="GO:0006011">
    <property type="term" value="P:UDP-alpha-D-glucose metabolic process"/>
    <property type="evidence" value="ECO:0007669"/>
    <property type="project" value="InterPro"/>
</dbReference>
<organism evidence="11 12">
    <name type="scientific">Desulfosarcina widdelii</name>
    <dbReference type="NCBI Taxonomy" id="947919"/>
    <lineage>
        <taxon>Bacteria</taxon>
        <taxon>Pseudomonadati</taxon>
        <taxon>Thermodesulfobacteriota</taxon>
        <taxon>Desulfobacteria</taxon>
        <taxon>Desulfobacterales</taxon>
        <taxon>Desulfosarcinaceae</taxon>
        <taxon>Desulfosarcina</taxon>
    </lineage>
</organism>
<dbReference type="KEGG" id="dwd:DSCW_09190"/>
<dbReference type="GO" id="GO:0003983">
    <property type="term" value="F:UTP:glucose-1-phosphate uridylyltransferase activity"/>
    <property type="evidence" value="ECO:0007669"/>
    <property type="project" value="UniProtKB-EC"/>
</dbReference>
<dbReference type="PANTHER" id="PTHR43197">
    <property type="entry name" value="UTP--GLUCOSE-1-PHOSPHATE URIDYLYLTRANSFERASE"/>
    <property type="match status" value="1"/>
</dbReference>
<evidence type="ECO:0000256" key="1">
    <source>
        <dbReference type="ARBA" id="ARBA00006890"/>
    </source>
</evidence>
<evidence type="ECO:0000256" key="2">
    <source>
        <dbReference type="ARBA" id="ARBA00012415"/>
    </source>
</evidence>
<dbReference type="Proteomes" id="UP000427769">
    <property type="component" value="Chromosome"/>
</dbReference>
<evidence type="ECO:0000256" key="5">
    <source>
        <dbReference type="ARBA" id="ARBA00022695"/>
    </source>
</evidence>
<comment type="catalytic activity">
    <reaction evidence="9">
        <text>alpha-D-glucose 1-phosphate + UTP + H(+) = UDP-alpha-D-glucose + diphosphate</text>
        <dbReference type="Rhea" id="RHEA:19889"/>
        <dbReference type="ChEBI" id="CHEBI:15378"/>
        <dbReference type="ChEBI" id="CHEBI:33019"/>
        <dbReference type="ChEBI" id="CHEBI:46398"/>
        <dbReference type="ChEBI" id="CHEBI:58601"/>
        <dbReference type="ChEBI" id="CHEBI:58885"/>
        <dbReference type="EC" id="2.7.7.9"/>
    </reaction>
</comment>
<dbReference type="Gene3D" id="3.90.550.10">
    <property type="entry name" value="Spore Coat Polysaccharide Biosynthesis Protein SpsA, Chain A"/>
    <property type="match status" value="1"/>
</dbReference>
<dbReference type="Pfam" id="PF00483">
    <property type="entry name" value="NTP_transferase"/>
    <property type="match status" value="1"/>
</dbReference>
<sequence>MASDQVASAERKALGSTGSSVRAMIIPAAGHGKRMRGLTQGASKEVLDICGRPALQYSLREALAADIDHVGIVIRREKQDIVRVVREDRWLQRNGKHMDIRFFYQKAQTGEAGAILEAAEWIGDEPFAVHYPDNIIAHPPGTLVELISRQQAVGTEIVLLTPMLKYAQAPPCGLSPLGNRLYRLIPAQIPGTFPFGLRPCGVYIATFRFLDACRELLRNLTNGEVKDREVFAHLVETGCTVHGLDLSVNVLDAGNPDGYDQAIGIFQKRTRPV</sequence>
<evidence type="ECO:0000256" key="8">
    <source>
        <dbReference type="ARBA" id="ARBA00032341"/>
    </source>
</evidence>
<evidence type="ECO:0000256" key="4">
    <source>
        <dbReference type="ARBA" id="ARBA00022679"/>
    </source>
</evidence>
<keyword evidence="5 11" id="KW-0548">Nucleotidyltransferase</keyword>
<dbReference type="EMBL" id="AP021875">
    <property type="protein sequence ID" value="BBO73502.1"/>
    <property type="molecule type" value="Genomic_DNA"/>
</dbReference>
<evidence type="ECO:0000256" key="9">
    <source>
        <dbReference type="ARBA" id="ARBA00048128"/>
    </source>
</evidence>
<gene>
    <name evidence="11" type="primary">gtaB</name>
    <name evidence="11" type="ORF">DSCW_09190</name>
</gene>
<evidence type="ECO:0000256" key="7">
    <source>
        <dbReference type="ARBA" id="ARBA00031959"/>
    </source>
</evidence>
<protein>
    <recommendedName>
        <fullName evidence="3">UTP--glucose-1-phosphate uridylyltransferase</fullName>
        <ecNumber evidence="2">2.7.7.9</ecNumber>
    </recommendedName>
    <alternativeName>
        <fullName evidence="6">Alpha-D-glucosyl-1-phosphate uridylyltransferase</fullName>
    </alternativeName>
    <alternativeName>
        <fullName evidence="7">UDP-glucose pyrophosphorylase</fullName>
    </alternativeName>
    <alternativeName>
        <fullName evidence="8">Uridine diphosphoglucose pyrophosphorylase</fullName>
    </alternativeName>
</protein>
<evidence type="ECO:0000256" key="3">
    <source>
        <dbReference type="ARBA" id="ARBA00019048"/>
    </source>
</evidence>
<comment type="similarity">
    <text evidence="1">Belongs to the UDPGP type 2 family.</text>
</comment>
<evidence type="ECO:0000256" key="6">
    <source>
        <dbReference type="ARBA" id="ARBA00031455"/>
    </source>
</evidence>
<dbReference type="InterPro" id="IPR029044">
    <property type="entry name" value="Nucleotide-diphossugar_trans"/>
</dbReference>
<evidence type="ECO:0000313" key="12">
    <source>
        <dbReference type="Proteomes" id="UP000427769"/>
    </source>
</evidence>
<name>A0A5K7YUN5_9BACT</name>
<keyword evidence="12" id="KW-1185">Reference proteome</keyword>
<dbReference type="RefSeq" id="WP_155302603.1">
    <property type="nucleotide sequence ID" value="NZ_AP021875.1"/>
</dbReference>
<dbReference type="InterPro" id="IPR005771">
    <property type="entry name" value="GalU_uridylyltTrfase_bac/arc"/>
</dbReference>
<evidence type="ECO:0000259" key="10">
    <source>
        <dbReference type="Pfam" id="PF00483"/>
    </source>
</evidence>
<accession>A0A5K7YUN5</accession>